<keyword evidence="3 10" id="KW-0812">Transmembrane</keyword>
<keyword evidence="4 10" id="KW-1133">Transmembrane helix</keyword>
<dbReference type="Proteomes" id="UP000596063">
    <property type="component" value="Chromosome"/>
</dbReference>
<keyword evidence="5" id="KW-0406">Ion transport</keyword>
<evidence type="ECO:0000313" key="14">
    <source>
        <dbReference type="Proteomes" id="UP000596063"/>
    </source>
</evidence>
<dbReference type="EMBL" id="CP066167">
    <property type="protein sequence ID" value="QQD18117.1"/>
    <property type="molecule type" value="Genomic_DNA"/>
</dbReference>
<dbReference type="PANTHER" id="PTHR18966">
    <property type="entry name" value="IONOTROPIC GLUTAMATE RECEPTOR"/>
    <property type="match status" value="1"/>
</dbReference>
<dbReference type="KEGG" id="snan:I6N98_17545"/>
<keyword evidence="7" id="KW-0675">Receptor</keyword>
<comment type="subcellular location">
    <subcellularLocation>
        <location evidence="1">Membrane</location>
        <topology evidence="1">Multi-pass membrane protein</topology>
    </subcellularLocation>
</comment>
<organism evidence="13 14">
    <name type="scientific">Spongiibacter nanhainus</name>
    <dbReference type="NCBI Taxonomy" id="2794344"/>
    <lineage>
        <taxon>Bacteria</taxon>
        <taxon>Pseudomonadati</taxon>
        <taxon>Pseudomonadota</taxon>
        <taxon>Gammaproteobacteria</taxon>
        <taxon>Cellvibrionales</taxon>
        <taxon>Spongiibacteraceae</taxon>
        <taxon>Spongiibacter</taxon>
    </lineage>
</organism>
<dbReference type="AlphaFoldDB" id="A0A7T4R0L6"/>
<evidence type="ECO:0000256" key="4">
    <source>
        <dbReference type="ARBA" id="ARBA00022989"/>
    </source>
</evidence>
<evidence type="ECO:0000256" key="9">
    <source>
        <dbReference type="ARBA" id="ARBA00023303"/>
    </source>
</evidence>
<feature type="transmembrane region" description="Helical" evidence="10">
    <location>
        <begin position="207"/>
        <end position="228"/>
    </location>
</feature>
<dbReference type="GO" id="GO:0016020">
    <property type="term" value="C:membrane"/>
    <property type="evidence" value="ECO:0007669"/>
    <property type="project" value="UniProtKB-SubCell"/>
</dbReference>
<evidence type="ECO:0000256" key="3">
    <source>
        <dbReference type="ARBA" id="ARBA00022692"/>
    </source>
</evidence>
<evidence type="ECO:0000256" key="8">
    <source>
        <dbReference type="ARBA" id="ARBA00023180"/>
    </source>
</evidence>
<evidence type="ECO:0000256" key="5">
    <source>
        <dbReference type="ARBA" id="ARBA00023065"/>
    </source>
</evidence>
<keyword evidence="6 10" id="KW-0472">Membrane</keyword>
<dbReference type="SUPFAM" id="SSF53850">
    <property type="entry name" value="Periplasmic binding protein-like II"/>
    <property type="match status" value="1"/>
</dbReference>
<keyword evidence="14" id="KW-1185">Reference proteome</keyword>
<gene>
    <name evidence="13" type="ORF">I6N98_17545</name>
</gene>
<dbReference type="PRINTS" id="PR00169">
    <property type="entry name" value="KCHANNEL"/>
</dbReference>
<evidence type="ECO:0000259" key="12">
    <source>
        <dbReference type="SMART" id="SM00062"/>
    </source>
</evidence>
<keyword evidence="8" id="KW-0325">Glycoprotein</keyword>
<keyword evidence="11" id="KW-0732">Signal</keyword>
<dbReference type="RefSeq" id="WP_198569615.1">
    <property type="nucleotide sequence ID" value="NZ_CP066167.1"/>
</dbReference>
<accession>A0A7T4R0L6</accession>
<sequence>MLKMVGAKVMLAWLLALCALSAHGQSPAPNELRVGIKSAPPFAMADPQNQWQGVSVDLWQQIASDQGWQTRWQRFDSADSLIDALAAGEIDIAVGALSMTAEREAVMDFSHPFFTTGLGIATPVGKKGIMASLSQLASWEFLRAVGLLFALLLAVGAVLWLLERRRNADQFGGSASQGIGNGLWWSAVTMTTVGYGDKAPVTLPGRIVATVWMFVSVITISSFTAAIASSVTVNQIATSVNGVEDLAKIRSIAVAGSTGAQALQERGFALSAVDSPELGIAAVQNGAPAMVYDKAIMMYLLRDDTAGIDILDFPGDPQKYALGMRPDFPHREAVNHALLEVTRGAYWQGQLRRYFGEHRGY</sequence>
<dbReference type="Pfam" id="PF00060">
    <property type="entry name" value="Lig_chan"/>
    <property type="match status" value="1"/>
</dbReference>
<keyword evidence="9" id="KW-0407">Ion channel</keyword>
<name>A0A7T4R0L6_9GAMM</name>
<proteinExistence type="predicted"/>
<dbReference type="InterPro" id="IPR001320">
    <property type="entry name" value="Iontro_rcpt_C"/>
</dbReference>
<dbReference type="SMART" id="SM00062">
    <property type="entry name" value="PBPb"/>
    <property type="match status" value="1"/>
</dbReference>
<feature type="transmembrane region" description="Helical" evidence="10">
    <location>
        <begin position="141"/>
        <end position="162"/>
    </location>
</feature>
<reference evidence="13 14" key="1">
    <citation type="submission" date="2020-12" db="EMBL/GenBank/DDBJ databases">
        <authorList>
            <person name="Shan Y."/>
        </authorList>
    </citation>
    <scope>NUCLEOTIDE SEQUENCE [LARGE SCALE GENOMIC DNA]</scope>
    <source>
        <strain evidence="14">csc3.9</strain>
    </source>
</reference>
<dbReference type="Gene3D" id="3.40.190.10">
    <property type="entry name" value="Periplasmic binding protein-like II"/>
    <property type="match status" value="2"/>
</dbReference>
<dbReference type="InterPro" id="IPR015683">
    <property type="entry name" value="Ionotropic_Glu_rcpt"/>
</dbReference>
<dbReference type="Gene3D" id="1.10.287.70">
    <property type="match status" value="1"/>
</dbReference>
<feature type="signal peptide" evidence="11">
    <location>
        <begin position="1"/>
        <end position="24"/>
    </location>
</feature>
<dbReference type="GO" id="GO:0015276">
    <property type="term" value="F:ligand-gated monoatomic ion channel activity"/>
    <property type="evidence" value="ECO:0007669"/>
    <property type="project" value="InterPro"/>
</dbReference>
<keyword evidence="2" id="KW-0813">Transport</keyword>
<evidence type="ECO:0000256" key="1">
    <source>
        <dbReference type="ARBA" id="ARBA00004141"/>
    </source>
</evidence>
<dbReference type="Pfam" id="PF00497">
    <property type="entry name" value="SBP_bac_3"/>
    <property type="match status" value="1"/>
</dbReference>
<feature type="domain" description="Solute-binding protein family 3/N-terminal" evidence="12">
    <location>
        <begin position="31"/>
        <end position="358"/>
    </location>
</feature>
<dbReference type="InterPro" id="IPR001638">
    <property type="entry name" value="Solute-binding_3/MltF_N"/>
</dbReference>
<feature type="chain" id="PRO_5032275791" evidence="11">
    <location>
        <begin position="25"/>
        <end position="361"/>
    </location>
</feature>
<dbReference type="SUPFAM" id="SSF81324">
    <property type="entry name" value="Voltage-gated potassium channels"/>
    <property type="match status" value="1"/>
</dbReference>
<dbReference type="Gene3D" id="1.20.5.110">
    <property type="match status" value="1"/>
</dbReference>
<evidence type="ECO:0000313" key="13">
    <source>
        <dbReference type="EMBL" id="QQD18117.1"/>
    </source>
</evidence>
<evidence type="ECO:0000256" key="7">
    <source>
        <dbReference type="ARBA" id="ARBA00023170"/>
    </source>
</evidence>
<evidence type="ECO:0000256" key="2">
    <source>
        <dbReference type="ARBA" id="ARBA00022448"/>
    </source>
</evidence>
<evidence type="ECO:0000256" key="6">
    <source>
        <dbReference type="ARBA" id="ARBA00023136"/>
    </source>
</evidence>
<evidence type="ECO:0000256" key="10">
    <source>
        <dbReference type="SAM" id="Phobius"/>
    </source>
</evidence>
<protein>
    <submittedName>
        <fullName evidence="13">Transporter substrate-binding domain-containing protein</fullName>
    </submittedName>
</protein>
<evidence type="ECO:0000256" key="11">
    <source>
        <dbReference type="SAM" id="SignalP"/>
    </source>
</evidence>